<accession>A0A4Q4TAM6</accession>
<name>A0A4Q4TAM6_9PEZI</name>
<gene>
    <name evidence="1" type="ORF">DL764_005809</name>
</gene>
<keyword evidence="2" id="KW-1185">Reference proteome</keyword>
<dbReference type="STRING" id="155417.A0A4Q4TAM6"/>
<dbReference type="OrthoDB" id="4766956at2759"/>
<dbReference type="AlphaFoldDB" id="A0A4Q4TAM6"/>
<evidence type="ECO:0000313" key="2">
    <source>
        <dbReference type="Proteomes" id="UP000293360"/>
    </source>
</evidence>
<organism evidence="1 2">
    <name type="scientific">Monosporascus ibericus</name>
    <dbReference type="NCBI Taxonomy" id="155417"/>
    <lineage>
        <taxon>Eukaryota</taxon>
        <taxon>Fungi</taxon>
        <taxon>Dikarya</taxon>
        <taxon>Ascomycota</taxon>
        <taxon>Pezizomycotina</taxon>
        <taxon>Sordariomycetes</taxon>
        <taxon>Xylariomycetidae</taxon>
        <taxon>Xylariales</taxon>
        <taxon>Xylariales incertae sedis</taxon>
        <taxon>Monosporascus</taxon>
    </lineage>
</organism>
<dbReference type="Proteomes" id="UP000293360">
    <property type="component" value="Unassembled WGS sequence"/>
</dbReference>
<sequence>MRSETLLQAPFRCEATDKRDMVFVFRGIADSRPVAQPNYRFWRRRYPSGSVSESKAIDVVDMTCPPFDSHSVARRRAAVAAVRALRRRLSDDVSEEVWMDRLVTTLVLGLNVGDSSLDERATLEYRANFREQFEWLHSSLSHEDLGKIAHK</sequence>
<reference evidence="1 2" key="1">
    <citation type="submission" date="2018-06" db="EMBL/GenBank/DDBJ databases">
        <title>Complete Genomes of Monosporascus.</title>
        <authorList>
            <person name="Robinson A.J."/>
            <person name="Natvig D.O."/>
        </authorList>
    </citation>
    <scope>NUCLEOTIDE SEQUENCE [LARGE SCALE GENOMIC DNA]</scope>
    <source>
        <strain evidence="1 2">CBS 110550</strain>
    </source>
</reference>
<proteinExistence type="predicted"/>
<protein>
    <submittedName>
        <fullName evidence="1">Uncharacterized protein</fullName>
    </submittedName>
</protein>
<dbReference type="EMBL" id="QJNU01000316">
    <property type="protein sequence ID" value="RYP02430.1"/>
    <property type="molecule type" value="Genomic_DNA"/>
</dbReference>
<evidence type="ECO:0000313" key="1">
    <source>
        <dbReference type="EMBL" id="RYP02430.1"/>
    </source>
</evidence>
<comment type="caution">
    <text evidence="1">The sequence shown here is derived from an EMBL/GenBank/DDBJ whole genome shotgun (WGS) entry which is preliminary data.</text>
</comment>